<accession>A0ACB8V9L0</accession>
<dbReference type="EMBL" id="CM041553">
    <property type="protein sequence ID" value="KAI3352249.1"/>
    <property type="molecule type" value="Genomic_DNA"/>
</dbReference>
<gene>
    <name evidence="1" type="ORF">L3Q82_005228</name>
</gene>
<comment type="caution">
    <text evidence="1">The sequence shown here is derived from an EMBL/GenBank/DDBJ whole genome shotgun (WGS) entry which is preliminary data.</text>
</comment>
<evidence type="ECO:0000313" key="2">
    <source>
        <dbReference type="Proteomes" id="UP000831701"/>
    </source>
</evidence>
<keyword evidence="2" id="KW-1185">Reference proteome</keyword>
<organism evidence="1 2">
    <name type="scientific">Scortum barcoo</name>
    <name type="common">barcoo grunter</name>
    <dbReference type="NCBI Taxonomy" id="214431"/>
    <lineage>
        <taxon>Eukaryota</taxon>
        <taxon>Metazoa</taxon>
        <taxon>Chordata</taxon>
        <taxon>Craniata</taxon>
        <taxon>Vertebrata</taxon>
        <taxon>Euteleostomi</taxon>
        <taxon>Actinopterygii</taxon>
        <taxon>Neopterygii</taxon>
        <taxon>Teleostei</taxon>
        <taxon>Neoteleostei</taxon>
        <taxon>Acanthomorphata</taxon>
        <taxon>Eupercaria</taxon>
        <taxon>Centrarchiformes</taxon>
        <taxon>Terapontoidei</taxon>
        <taxon>Terapontidae</taxon>
        <taxon>Scortum</taxon>
    </lineage>
</organism>
<sequence length="519" mass="57242">MKLRIVSAKIDSCVAIVGWITTSQTCPRQTGLQPQRNKETPGFSVSACLVPLIFLLASSPPLQPCLPNPFQLVSWLHHYPASLMLSSASLPALPTLWSGHNMNPADQESGLVPVKQANTQQGILLGQHDNSIRALIEANQTLTHLVSTLSTQLASVLSLQSPVAPSTSPNQPSPGDNQRRDLYDVPPEPFSDDEAVAAHASCVWHGVLCVSHQGYTSLVQPQECKKAQYVPGYNLGGEGFDIVTMERKGAYVIDTETWDLGNGTCRLYRNSYMNNDNQKVPVAVVDWRTLPKCSLKVSSVVYDSVETLVNDSTSSVTNDWKVDGLEIPVDPSVTVGVGLGGSHSRDANFGMKKSKKDRYNFFRHSVYCTFYNRASIKAMYKHCQEEKKKLNSMQSFSSAFNERTTEVIGGDIEGADILFQGQSDPSVYTNWLKSLKNTPDVVRYNINPLHTILPKDHAAKAGLKQEVEKYILEKCSVEEMLRKLIFMVMSGLKTDGSVEVTYGDQNKRTAIISNNDNPK</sequence>
<proteinExistence type="predicted"/>
<evidence type="ECO:0000313" key="1">
    <source>
        <dbReference type="EMBL" id="KAI3352249.1"/>
    </source>
</evidence>
<reference evidence="1" key="1">
    <citation type="submission" date="2022-04" db="EMBL/GenBank/DDBJ databases">
        <title>Jade perch genome.</title>
        <authorList>
            <person name="Chao B."/>
        </authorList>
    </citation>
    <scope>NUCLEOTIDE SEQUENCE</scope>
    <source>
        <strain evidence="1">CB-2022</strain>
    </source>
</reference>
<protein>
    <submittedName>
        <fullName evidence="1">Uncharacterized protein</fullName>
    </submittedName>
</protein>
<dbReference type="Proteomes" id="UP000831701">
    <property type="component" value="Chromosome 23"/>
</dbReference>
<name>A0ACB8V9L0_9TELE</name>